<dbReference type="Gene3D" id="3.30.43.10">
    <property type="entry name" value="Uridine Diphospho-n-acetylenolpyruvylglucosamine Reductase, domain 2"/>
    <property type="match status" value="1"/>
</dbReference>
<dbReference type="Gene3D" id="3.30.465.10">
    <property type="match status" value="1"/>
</dbReference>
<reference evidence="9" key="1">
    <citation type="submission" date="2018-01" db="EMBL/GenBank/DDBJ databases">
        <authorList>
            <person name="Mao J.F."/>
        </authorList>
    </citation>
    <scope>NUCLEOTIDE SEQUENCE</scope>
    <source>
        <strain evidence="9">Huo1</strain>
        <tissue evidence="9">Leaf</tissue>
    </source>
</reference>
<dbReference type="InterPro" id="IPR016170">
    <property type="entry name" value="Cytok_DH_C_sf"/>
</dbReference>
<evidence type="ECO:0000256" key="6">
    <source>
        <dbReference type="ARBA" id="ARBA00023002"/>
    </source>
</evidence>
<dbReference type="Proteomes" id="UP000298416">
    <property type="component" value="Unassembled WGS sequence"/>
</dbReference>
<keyword evidence="4" id="KW-0285">Flavoprotein</keyword>
<dbReference type="InterPro" id="IPR050432">
    <property type="entry name" value="FAD-linked_Oxidoreductases_BP"/>
</dbReference>
<dbReference type="InterPro" id="IPR016169">
    <property type="entry name" value="FAD-bd_PCMH_sub2"/>
</dbReference>
<evidence type="ECO:0000259" key="8">
    <source>
        <dbReference type="PROSITE" id="PS51387"/>
    </source>
</evidence>
<reference evidence="9" key="2">
    <citation type="submission" date="2020-08" db="EMBL/GenBank/DDBJ databases">
        <title>Plant Genome Project.</title>
        <authorList>
            <person name="Zhang R.-G."/>
        </authorList>
    </citation>
    <scope>NUCLEOTIDE SEQUENCE</scope>
    <source>
        <strain evidence="9">Huo1</strain>
        <tissue evidence="9">Leaf</tissue>
    </source>
</reference>
<dbReference type="SUPFAM" id="SSF55103">
    <property type="entry name" value="FAD-linked oxidases, C-terminal domain"/>
    <property type="match status" value="1"/>
</dbReference>
<feature type="domain" description="FAD-binding PCMH-type" evidence="8">
    <location>
        <begin position="66"/>
        <end position="248"/>
    </location>
</feature>
<dbReference type="GO" id="GO:0009690">
    <property type="term" value="P:cytokinin metabolic process"/>
    <property type="evidence" value="ECO:0007669"/>
    <property type="project" value="InterPro"/>
</dbReference>
<dbReference type="EMBL" id="PNBA02000405">
    <property type="protein sequence ID" value="KAG6383760.1"/>
    <property type="molecule type" value="Genomic_DNA"/>
</dbReference>
<evidence type="ECO:0000313" key="10">
    <source>
        <dbReference type="Proteomes" id="UP000298416"/>
    </source>
</evidence>
<evidence type="ECO:0000256" key="1">
    <source>
        <dbReference type="ARBA" id="ARBA00001974"/>
    </source>
</evidence>
<evidence type="ECO:0000313" key="9">
    <source>
        <dbReference type="EMBL" id="KAG6383760.1"/>
    </source>
</evidence>
<dbReference type="InterPro" id="IPR016166">
    <property type="entry name" value="FAD-bd_PCMH"/>
</dbReference>
<keyword evidence="5" id="KW-0274">FAD</keyword>
<dbReference type="SUPFAM" id="SSF56176">
    <property type="entry name" value="FAD-binding/transporter-associated domain-like"/>
    <property type="match status" value="1"/>
</dbReference>
<name>A0A8X8VWM0_SALSN</name>
<proteinExistence type="inferred from homology"/>
<dbReference type="InterPro" id="IPR016164">
    <property type="entry name" value="FAD-linked_Oxase-like_C"/>
</dbReference>
<dbReference type="PROSITE" id="PS51387">
    <property type="entry name" value="FAD_PCMH"/>
    <property type="match status" value="1"/>
</dbReference>
<gene>
    <name evidence="9" type="ORF">SASPL_156473</name>
</gene>
<evidence type="ECO:0000256" key="4">
    <source>
        <dbReference type="ARBA" id="ARBA00022630"/>
    </source>
</evidence>
<dbReference type="PANTHER" id="PTHR13878">
    <property type="entry name" value="GULONOLACTONE OXIDASE"/>
    <property type="match status" value="1"/>
</dbReference>
<dbReference type="EC" id="1.5.99.12" evidence="3"/>
<dbReference type="Pfam" id="PF09265">
    <property type="entry name" value="Cytokin-bind"/>
    <property type="match status" value="1"/>
</dbReference>
<comment type="cofactor">
    <cofactor evidence="1">
        <name>FAD</name>
        <dbReference type="ChEBI" id="CHEBI:57692"/>
    </cofactor>
</comment>
<comment type="caution">
    <text evidence="9">The sequence shown here is derived from an EMBL/GenBank/DDBJ whole genome shotgun (WGS) entry which is preliminary data.</text>
</comment>
<keyword evidence="10" id="KW-1185">Reference proteome</keyword>
<protein>
    <recommendedName>
        <fullName evidence="3">cytokinin dehydrogenase</fullName>
        <ecNumber evidence="3">1.5.99.12</ecNumber>
    </recommendedName>
</protein>
<dbReference type="GO" id="GO:0019139">
    <property type="term" value="F:cytokinin dehydrogenase activity"/>
    <property type="evidence" value="ECO:0007669"/>
    <property type="project" value="UniProtKB-EC"/>
</dbReference>
<dbReference type="InterPro" id="IPR015345">
    <property type="entry name" value="Cytokinin_DH_FAD/cytokin-bd"/>
</dbReference>
<dbReference type="Pfam" id="PF01565">
    <property type="entry name" value="FAD_binding_4"/>
    <property type="match status" value="1"/>
</dbReference>
<dbReference type="InterPro" id="IPR036318">
    <property type="entry name" value="FAD-bd_PCMH-like_sf"/>
</dbReference>
<dbReference type="InterPro" id="IPR006094">
    <property type="entry name" value="Oxid_FAD_bind_N"/>
</dbReference>
<evidence type="ECO:0000256" key="3">
    <source>
        <dbReference type="ARBA" id="ARBA00011928"/>
    </source>
</evidence>
<dbReference type="GO" id="GO:0071949">
    <property type="term" value="F:FAD binding"/>
    <property type="evidence" value="ECO:0007669"/>
    <property type="project" value="InterPro"/>
</dbReference>
<dbReference type="PANTHER" id="PTHR13878:SF120">
    <property type="entry name" value="CYTOKININ DEHYDROGENASE"/>
    <property type="match status" value="1"/>
</dbReference>
<sequence length="527" mass="59465">MFISQSNKLFRLKPLVFKIALLFLLGITTNRNHLPTNHPSLYTMPFYGNLSFHNINHASKDFGNRYHLMPTAVLYPNSTSNIAHIIKHVFNLGLTSHLTVAARGHGHSLEGQSLAPQGVVIHMESYKSPGMSFHTADHYPYVDDSAGELWINILHESLKRGLTPKSWTDYLHLTVGGTLSNAGISGQAFRHGPQINNVYHLRVVTGRGDVVTCSDEQNADLFNAVLGGLASLGSSQRPESLWNQLLQRALYSDFATFTNDQERLISSSRDSLDYLEGFVVINRTGLLNNRRSSFNPKDPVQAEQFTSAGRVLFCLELAKYFNLEDVGSIEREVDSLLAELSFIRPTLFMSEVSYVDFLDRVHVSEMKLRENNLWDVPHPWLNLLVPRSSIHGFAKEVFHNIVKDTSNGPVLIYPVNKSRWKNGTSFVTPEEDVFYLVAFLSSAVPSSAGKDGLDAILARNRRIVKFISESNMGIKQYLPHYNTTQEWIAHFGAKWEIFLRRKMLYDPLAILAPGQRIFPRANALEQH</sequence>
<accession>A0A8X8VWM0</accession>
<comment type="similarity">
    <text evidence="2">Belongs to the oxygen-dependent FAD-linked oxidoreductase family.</text>
</comment>
<dbReference type="Gene3D" id="3.40.462.10">
    <property type="entry name" value="FAD-linked oxidases, C-terminal domain"/>
    <property type="match status" value="1"/>
</dbReference>
<dbReference type="AlphaFoldDB" id="A0A8X8VWM0"/>
<evidence type="ECO:0000256" key="7">
    <source>
        <dbReference type="ARBA" id="ARBA00048224"/>
    </source>
</evidence>
<keyword evidence="6" id="KW-0560">Oxidoreductase</keyword>
<organism evidence="9">
    <name type="scientific">Salvia splendens</name>
    <name type="common">Scarlet sage</name>
    <dbReference type="NCBI Taxonomy" id="180675"/>
    <lineage>
        <taxon>Eukaryota</taxon>
        <taxon>Viridiplantae</taxon>
        <taxon>Streptophyta</taxon>
        <taxon>Embryophyta</taxon>
        <taxon>Tracheophyta</taxon>
        <taxon>Spermatophyta</taxon>
        <taxon>Magnoliopsida</taxon>
        <taxon>eudicotyledons</taxon>
        <taxon>Gunneridae</taxon>
        <taxon>Pentapetalae</taxon>
        <taxon>asterids</taxon>
        <taxon>lamiids</taxon>
        <taxon>Lamiales</taxon>
        <taxon>Lamiaceae</taxon>
        <taxon>Nepetoideae</taxon>
        <taxon>Mentheae</taxon>
        <taxon>Salviinae</taxon>
        <taxon>Salvia</taxon>
        <taxon>Salvia subgen. Calosphace</taxon>
        <taxon>core Calosphace</taxon>
    </lineage>
</organism>
<dbReference type="InterPro" id="IPR016167">
    <property type="entry name" value="FAD-bd_PCMH_sub1"/>
</dbReference>
<comment type="catalytic activity">
    <reaction evidence="7">
        <text>N(6)-dimethylallyladenine + A + H2O = 3-methyl-2-butenal + adenine + AH2</text>
        <dbReference type="Rhea" id="RHEA:13625"/>
        <dbReference type="ChEBI" id="CHEBI:13193"/>
        <dbReference type="ChEBI" id="CHEBI:15377"/>
        <dbReference type="ChEBI" id="CHEBI:15825"/>
        <dbReference type="ChEBI" id="CHEBI:16708"/>
        <dbReference type="ChEBI" id="CHEBI:17499"/>
        <dbReference type="ChEBI" id="CHEBI:17660"/>
        <dbReference type="EC" id="1.5.99.12"/>
    </reaction>
</comment>
<evidence type="ECO:0000256" key="2">
    <source>
        <dbReference type="ARBA" id="ARBA00005466"/>
    </source>
</evidence>
<evidence type="ECO:0000256" key="5">
    <source>
        <dbReference type="ARBA" id="ARBA00022827"/>
    </source>
</evidence>